<organism evidence="1 2">
    <name type="scientific">Mycobacterium shimoidei</name>
    <dbReference type="NCBI Taxonomy" id="29313"/>
    <lineage>
        <taxon>Bacteria</taxon>
        <taxon>Bacillati</taxon>
        <taxon>Actinomycetota</taxon>
        <taxon>Actinomycetes</taxon>
        <taxon>Mycobacteriales</taxon>
        <taxon>Mycobacteriaceae</taxon>
        <taxon>Mycobacterium</taxon>
    </lineage>
</organism>
<dbReference type="AlphaFoldDB" id="A0A375Z1T5"/>
<evidence type="ECO:0000313" key="1">
    <source>
        <dbReference type="EMBL" id="SRX95089.1"/>
    </source>
</evidence>
<name>A0A375Z1T5_MYCSH</name>
<sequence>MAIQNVRTYRHPTKRCLKCDGQLIVTEGQQGTWGGAGIPFTLSTVCENGCLGTVDPG</sequence>
<protein>
    <submittedName>
        <fullName evidence="1">Uncharacterized protein</fullName>
    </submittedName>
</protein>
<keyword evidence="2" id="KW-1185">Reference proteome</keyword>
<proteinExistence type="predicted"/>
<evidence type="ECO:0000313" key="2">
    <source>
        <dbReference type="Proteomes" id="UP000252015"/>
    </source>
</evidence>
<dbReference type="Proteomes" id="UP000252015">
    <property type="component" value="Unassembled WGS sequence"/>
</dbReference>
<accession>A0A375Z1T5</accession>
<dbReference type="EMBL" id="UEGW01000001">
    <property type="protein sequence ID" value="SRX95089.1"/>
    <property type="molecule type" value="Genomic_DNA"/>
</dbReference>
<gene>
    <name evidence="1" type="ORF">MSP7336_03353</name>
</gene>
<reference evidence="1 2" key="1">
    <citation type="submission" date="2018-05" db="EMBL/GenBank/DDBJ databases">
        <authorList>
            <consortium name="IHU Genomes"/>
        </authorList>
    </citation>
    <scope>NUCLEOTIDE SEQUENCE [LARGE SCALE GENOMIC DNA]</scope>
    <source>
        <strain evidence="1 2">P7336</strain>
    </source>
</reference>